<dbReference type="Gene3D" id="3.30.420.10">
    <property type="entry name" value="Ribonuclease H-like superfamily/Ribonuclease H"/>
    <property type="match status" value="1"/>
</dbReference>
<evidence type="ECO:0000313" key="3">
    <source>
        <dbReference type="Proteomes" id="UP000320707"/>
    </source>
</evidence>
<evidence type="ECO:0000313" key="2">
    <source>
        <dbReference type="EMBL" id="TVY73935.1"/>
    </source>
</evidence>
<organism evidence="2 3">
    <name type="scientific">Fusarium oxysporum f. sp. cubense</name>
    <dbReference type="NCBI Taxonomy" id="61366"/>
    <lineage>
        <taxon>Eukaryota</taxon>
        <taxon>Fungi</taxon>
        <taxon>Dikarya</taxon>
        <taxon>Ascomycota</taxon>
        <taxon>Pezizomycotina</taxon>
        <taxon>Sordariomycetes</taxon>
        <taxon>Hypocreomycetidae</taxon>
        <taxon>Hypocreales</taxon>
        <taxon>Nectriaceae</taxon>
        <taxon>Fusarium</taxon>
        <taxon>Fusarium oxysporum species complex</taxon>
    </lineage>
</organism>
<reference evidence="2 3" key="1">
    <citation type="journal article" date="2019" name="Microbiol. Resour. Announc.">
        <title>High-quality draft genome sequence of Fusarium oxysporum f. sp. cubense strain 160527, a causal agent of Panama disease.</title>
        <authorList>
            <person name="Asai S."/>
            <person name="Ayukawa Y."/>
            <person name="Gan P."/>
            <person name="Masuda S."/>
            <person name="Komatsu K."/>
            <person name="Shirasu K."/>
            <person name="Arie T."/>
        </authorList>
    </citation>
    <scope>NUCLEOTIDE SEQUENCE [LARGE SCALE GENOMIC DNA]</scope>
    <source>
        <strain evidence="2 3">160527</strain>
    </source>
</reference>
<dbReference type="GO" id="GO:0003677">
    <property type="term" value="F:DNA binding"/>
    <property type="evidence" value="ECO:0007669"/>
    <property type="project" value="InterPro"/>
</dbReference>
<evidence type="ECO:0000259" key="1">
    <source>
        <dbReference type="Pfam" id="PF01498"/>
    </source>
</evidence>
<dbReference type="AlphaFoldDB" id="A0A559LI38"/>
<protein>
    <submittedName>
        <fullName evidence="2">Transposable element Tc1 transposase</fullName>
    </submittedName>
</protein>
<dbReference type="InterPro" id="IPR002492">
    <property type="entry name" value="Transposase_Tc1-like"/>
</dbReference>
<dbReference type="Pfam" id="PF01498">
    <property type="entry name" value="HTH_Tnp_Tc3_2"/>
    <property type="match status" value="1"/>
</dbReference>
<proteinExistence type="predicted"/>
<dbReference type="GO" id="GO:0015074">
    <property type="term" value="P:DNA integration"/>
    <property type="evidence" value="ECO:0007669"/>
    <property type="project" value="InterPro"/>
</dbReference>
<feature type="domain" description="Transposase Tc1-like" evidence="1">
    <location>
        <begin position="84"/>
        <end position="155"/>
    </location>
</feature>
<dbReference type="EMBL" id="SRMI01000003">
    <property type="protein sequence ID" value="TVY73935.1"/>
    <property type="molecule type" value="Genomic_DNA"/>
</dbReference>
<accession>A0A559LI38</accession>
<name>A0A559LI38_FUSOC</name>
<gene>
    <name evidence="2" type="primary">tc1a-3</name>
    <name evidence="2" type="ORF">Focb16_v005851</name>
</gene>
<dbReference type="GO" id="GO:0006313">
    <property type="term" value="P:DNA transposition"/>
    <property type="evidence" value="ECO:0007669"/>
    <property type="project" value="InterPro"/>
</dbReference>
<dbReference type="Proteomes" id="UP000320707">
    <property type="component" value="Unassembled WGS sequence"/>
</dbReference>
<sequence>MPLDIVTRAAIVTLKAPAAGGKSTPEIHEITGIPKRTINDVYARAIKRGFDPEQRPFQLLSAWLEDAARSGRPLKRTPEVGALIISKVSTDRFGREKTAADIAGELRTEGISISRSTVLRFLKISGYKKTKPTRKPGLTAAMRKERLAWCIAHKDWTLEDWKNVIWSDETSVVLLHRRGSYRVWRLPKERFLRSCIRERWKGSSEFMFWAAFSYDKKGPCHCWSPETLKEKKEADEALKILNAELEPKKKEEWEIETGVRRLGLRNLPGKKPMWRWKKETGKLLREGKKGGIDWWRYQQKNLCPKLLPFALECMKERPDTVVQEDKAPAHKHQSQQAIYNTAGVQRLLWC</sequence>
<comment type="caution">
    <text evidence="2">The sequence shown here is derived from an EMBL/GenBank/DDBJ whole genome shotgun (WGS) entry which is preliminary data.</text>
</comment>
<dbReference type="InterPro" id="IPR036397">
    <property type="entry name" value="RNaseH_sf"/>
</dbReference>